<proteinExistence type="predicted"/>
<evidence type="ECO:0000313" key="3">
    <source>
        <dbReference type="Proteomes" id="UP000807469"/>
    </source>
</evidence>
<dbReference type="Proteomes" id="UP000807469">
    <property type="component" value="Unassembled WGS sequence"/>
</dbReference>
<evidence type="ECO:0000256" key="1">
    <source>
        <dbReference type="SAM" id="SignalP"/>
    </source>
</evidence>
<feature type="signal peptide" evidence="1">
    <location>
        <begin position="1"/>
        <end position="19"/>
    </location>
</feature>
<keyword evidence="3" id="KW-1185">Reference proteome</keyword>
<sequence length="167" mass="18448">MKEMVSRLLLLSASLSLRCIPDPFYFHFVTSHHPLPPSIHAPNSSFVELNSIHPHELATPPVYPIIYIFRPSSYTVTVFSCYVGNYDYSPTHLPARPSPLDWAGLGWALSVCFVSASGRRYLVDAGSSGSYIVFSRHQVNSSTANFVQIINAKAGPLNEVAYHSFCG</sequence>
<reference evidence="2" key="1">
    <citation type="submission" date="2020-11" db="EMBL/GenBank/DDBJ databases">
        <authorList>
            <consortium name="DOE Joint Genome Institute"/>
            <person name="Ahrendt S."/>
            <person name="Riley R."/>
            <person name="Andreopoulos W."/>
            <person name="Labutti K."/>
            <person name="Pangilinan J."/>
            <person name="Ruiz-Duenas F.J."/>
            <person name="Barrasa J.M."/>
            <person name="Sanchez-Garcia M."/>
            <person name="Camarero S."/>
            <person name="Miyauchi S."/>
            <person name="Serrano A."/>
            <person name="Linde D."/>
            <person name="Babiker R."/>
            <person name="Drula E."/>
            <person name="Ayuso-Fernandez I."/>
            <person name="Pacheco R."/>
            <person name="Padilla G."/>
            <person name="Ferreira P."/>
            <person name="Barriuso J."/>
            <person name="Kellner H."/>
            <person name="Castanera R."/>
            <person name="Alfaro M."/>
            <person name="Ramirez L."/>
            <person name="Pisabarro A.G."/>
            <person name="Kuo A."/>
            <person name="Tritt A."/>
            <person name="Lipzen A."/>
            <person name="He G."/>
            <person name="Yan M."/>
            <person name="Ng V."/>
            <person name="Cullen D."/>
            <person name="Martin F."/>
            <person name="Rosso M.-N."/>
            <person name="Henrissat B."/>
            <person name="Hibbett D."/>
            <person name="Martinez A.T."/>
            <person name="Grigoriev I.V."/>
        </authorList>
    </citation>
    <scope>NUCLEOTIDE SEQUENCE</scope>
    <source>
        <strain evidence="2">CIRM-BRFM 674</strain>
    </source>
</reference>
<protein>
    <recommendedName>
        <fullName evidence="4">Peptidase A1 domain-containing protein</fullName>
    </recommendedName>
</protein>
<dbReference type="AlphaFoldDB" id="A0A9P5Z5E5"/>
<accession>A0A9P5Z5E5</accession>
<name>A0A9P5Z5E5_9AGAR</name>
<evidence type="ECO:0008006" key="4">
    <source>
        <dbReference type="Google" id="ProtNLM"/>
    </source>
</evidence>
<organism evidence="2 3">
    <name type="scientific">Pholiota conissans</name>
    <dbReference type="NCBI Taxonomy" id="109636"/>
    <lineage>
        <taxon>Eukaryota</taxon>
        <taxon>Fungi</taxon>
        <taxon>Dikarya</taxon>
        <taxon>Basidiomycota</taxon>
        <taxon>Agaricomycotina</taxon>
        <taxon>Agaricomycetes</taxon>
        <taxon>Agaricomycetidae</taxon>
        <taxon>Agaricales</taxon>
        <taxon>Agaricineae</taxon>
        <taxon>Strophariaceae</taxon>
        <taxon>Pholiota</taxon>
    </lineage>
</organism>
<keyword evidence="1" id="KW-0732">Signal</keyword>
<comment type="caution">
    <text evidence="2">The sequence shown here is derived from an EMBL/GenBank/DDBJ whole genome shotgun (WGS) entry which is preliminary data.</text>
</comment>
<gene>
    <name evidence="2" type="ORF">BDN70DRAFT_971663</name>
</gene>
<dbReference type="EMBL" id="MU155172">
    <property type="protein sequence ID" value="KAF9481887.1"/>
    <property type="molecule type" value="Genomic_DNA"/>
</dbReference>
<evidence type="ECO:0000313" key="2">
    <source>
        <dbReference type="EMBL" id="KAF9481887.1"/>
    </source>
</evidence>
<feature type="chain" id="PRO_5040213566" description="Peptidase A1 domain-containing protein" evidence="1">
    <location>
        <begin position="20"/>
        <end position="167"/>
    </location>
</feature>